<organism evidence="1 2">
    <name type="scientific">Capnocytophaga canimorsus</name>
    <dbReference type="NCBI Taxonomy" id="28188"/>
    <lineage>
        <taxon>Bacteria</taxon>
        <taxon>Pseudomonadati</taxon>
        <taxon>Bacteroidota</taxon>
        <taxon>Flavobacteriia</taxon>
        <taxon>Flavobacteriales</taxon>
        <taxon>Flavobacteriaceae</taxon>
        <taxon>Capnocytophaga</taxon>
    </lineage>
</organism>
<reference evidence="2" key="1">
    <citation type="submission" date="2017-06" db="EMBL/GenBank/DDBJ databases">
        <title>Capnocytophaga spp. assemblies.</title>
        <authorList>
            <person name="Gulvik C.A."/>
        </authorList>
    </citation>
    <scope>NUCLEOTIDE SEQUENCE [LARGE SCALE GENOMIC DNA]</scope>
    <source>
        <strain evidence="2">H3936</strain>
    </source>
</reference>
<dbReference type="Proteomes" id="UP000243753">
    <property type="component" value="Chromosome"/>
</dbReference>
<protein>
    <submittedName>
        <fullName evidence="1">Uncharacterized protein</fullName>
    </submittedName>
</protein>
<proteinExistence type="predicted"/>
<evidence type="ECO:0000313" key="2">
    <source>
        <dbReference type="Proteomes" id="UP000243753"/>
    </source>
</evidence>
<evidence type="ECO:0000313" key="1">
    <source>
        <dbReference type="EMBL" id="ATA94750.1"/>
    </source>
</evidence>
<name>A0AAC9Z552_9FLAO</name>
<dbReference type="EMBL" id="CP022389">
    <property type="protein sequence ID" value="ATA94750.1"/>
    <property type="molecule type" value="Genomic_DNA"/>
</dbReference>
<accession>A0AAC9Z552</accession>
<dbReference type="RefSeq" id="WP_095920188.1">
    <property type="nucleotide sequence ID" value="NZ_CP022389.1"/>
</dbReference>
<gene>
    <name evidence="1" type="ORF">CGC54_10645</name>
</gene>
<dbReference type="AlphaFoldDB" id="A0AAC9Z552"/>
<sequence length="177" mass="20858">MRKFILFFLGTLIMLSMIFIIGSEFYISIKKSIQNNETYRIYRENTEFYISGQVFKVDVPEDFGYYCILYVKTDSVNISKTFKENDRVLGIYDEKNKIAVLLSRASSRNWVVDKDIPSNQLPYIVYKSDPKEKSSFVFTFSNENLRLSETMTPKKIKEKLGRALIERMDTMQNPIKF</sequence>